<protein>
    <submittedName>
        <fullName evidence="2">Ferredoxin</fullName>
    </submittedName>
</protein>
<dbReference type="EMBL" id="NRRV01000017">
    <property type="protein sequence ID" value="MBK1630866.1"/>
    <property type="molecule type" value="Genomic_DNA"/>
</dbReference>
<gene>
    <name evidence="2" type="ORF">CKO31_08940</name>
</gene>
<organism evidence="2 3">
    <name type="scientific">Thiohalocapsa halophila</name>
    <dbReference type="NCBI Taxonomy" id="69359"/>
    <lineage>
        <taxon>Bacteria</taxon>
        <taxon>Pseudomonadati</taxon>
        <taxon>Pseudomonadota</taxon>
        <taxon>Gammaproteobacteria</taxon>
        <taxon>Chromatiales</taxon>
        <taxon>Chromatiaceae</taxon>
        <taxon>Thiohalocapsa</taxon>
    </lineage>
</organism>
<accession>A0ABS1CHM5</accession>
<dbReference type="InterPro" id="IPR025567">
    <property type="entry name" value="DUF4332"/>
</dbReference>
<dbReference type="RefSeq" id="WP_200236160.1">
    <property type="nucleotide sequence ID" value="NZ_NRRV01000017.1"/>
</dbReference>
<dbReference type="Proteomes" id="UP000748752">
    <property type="component" value="Unassembled WGS sequence"/>
</dbReference>
<name>A0ABS1CHM5_9GAMM</name>
<reference evidence="2 3" key="1">
    <citation type="journal article" date="2020" name="Microorganisms">
        <title>Osmotic Adaptation and Compatible Solute Biosynthesis of Phototrophic Bacteria as Revealed from Genome Analyses.</title>
        <authorList>
            <person name="Imhoff J.F."/>
            <person name="Rahn T."/>
            <person name="Kunzel S."/>
            <person name="Keller A."/>
            <person name="Neulinger S.C."/>
        </authorList>
    </citation>
    <scope>NUCLEOTIDE SEQUENCE [LARGE SCALE GENOMIC DNA]</scope>
    <source>
        <strain evidence="2 3">DSM 6210</strain>
    </source>
</reference>
<proteinExistence type="predicted"/>
<evidence type="ECO:0000259" key="1">
    <source>
        <dbReference type="Pfam" id="PF14229"/>
    </source>
</evidence>
<comment type="caution">
    <text evidence="2">The sequence shown here is derived from an EMBL/GenBank/DDBJ whole genome shotgun (WGS) entry which is preliminary data.</text>
</comment>
<evidence type="ECO:0000313" key="3">
    <source>
        <dbReference type="Proteomes" id="UP000748752"/>
    </source>
</evidence>
<sequence length="135" mass="14481">MATPVKQLKGVTDAMLGTLAEKSIKDNVELVEAAATPAARNALAGECGCEPSELLELVNRADLARINGVSGVYSDLLEESGVDTVKELAMRRPDNLHAKLIETNDAAQLTQRPPTAAQVEDWVEQAKALPRIVTY</sequence>
<dbReference type="Pfam" id="PF14229">
    <property type="entry name" value="DUF4332"/>
    <property type="match status" value="1"/>
</dbReference>
<feature type="domain" description="DUF4332" evidence="1">
    <location>
        <begin position="10"/>
        <end position="129"/>
    </location>
</feature>
<evidence type="ECO:0000313" key="2">
    <source>
        <dbReference type="EMBL" id="MBK1630866.1"/>
    </source>
</evidence>
<keyword evidence="3" id="KW-1185">Reference proteome</keyword>